<evidence type="ECO:0008006" key="3">
    <source>
        <dbReference type="Google" id="ProtNLM"/>
    </source>
</evidence>
<gene>
    <name evidence="1" type="ordered locus">Celal_4189</name>
</gene>
<dbReference type="RefSeq" id="WP_013552879.1">
    <property type="nucleotide sequence ID" value="NC_014934.1"/>
</dbReference>
<dbReference type="HOGENOM" id="CLU_1968148_0_0_10"/>
<dbReference type="STRING" id="688270.Celal_4189"/>
<dbReference type="AlphaFoldDB" id="E6XFF8"/>
<dbReference type="EMBL" id="CP002453">
    <property type="protein sequence ID" value="ADV51431.1"/>
    <property type="molecule type" value="Genomic_DNA"/>
</dbReference>
<dbReference type="eggNOG" id="ENOG5031KQA">
    <property type="taxonomic scope" value="Bacteria"/>
</dbReference>
<dbReference type="KEGG" id="cao:Celal_4189"/>
<protein>
    <recommendedName>
        <fullName evidence="3">DNA topoisomerase IV</fullName>
    </recommendedName>
</protein>
<accession>E6XFF8</accession>
<keyword evidence="2" id="KW-1185">Reference proteome</keyword>
<evidence type="ECO:0000313" key="2">
    <source>
        <dbReference type="Proteomes" id="UP000008634"/>
    </source>
</evidence>
<organism evidence="1 2">
    <name type="scientific">Cellulophaga algicola (strain DSM 14237 / IC166 / ACAM 630)</name>
    <dbReference type="NCBI Taxonomy" id="688270"/>
    <lineage>
        <taxon>Bacteria</taxon>
        <taxon>Pseudomonadati</taxon>
        <taxon>Bacteroidota</taxon>
        <taxon>Flavobacteriia</taxon>
        <taxon>Flavobacteriales</taxon>
        <taxon>Flavobacteriaceae</taxon>
        <taxon>Cellulophaga</taxon>
    </lineage>
</organism>
<dbReference type="PROSITE" id="PS51257">
    <property type="entry name" value="PROKAR_LIPOPROTEIN"/>
    <property type="match status" value="1"/>
</dbReference>
<name>E6XFF8_CELAD</name>
<proteinExistence type="predicted"/>
<evidence type="ECO:0000313" key="1">
    <source>
        <dbReference type="EMBL" id="ADV51431.1"/>
    </source>
</evidence>
<dbReference type="OrthoDB" id="1202013at2"/>
<sequence>MRIRFFLGLIIGITLVSCYQPERDCKLFKTGEFTFEYMVDGEKKNSTFTRTEKYSIERYENKVDTATVRWLSDCEFILNPSDNQTPIHYKILSTTKDAYLFEYGVVGKKQKSKGTATKTN</sequence>
<reference evidence="1 2" key="1">
    <citation type="journal article" date="2010" name="Stand. Genomic Sci.">
        <title>Complete genome sequence of Cellulophaga algicola type strain (IC166).</title>
        <authorList>
            <person name="Abt B."/>
            <person name="Lu M."/>
            <person name="Misra M."/>
            <person name="Han C."/>
            <person name="Nolan M."/>
            <person name="Lucas S."/>
            <person name="Hammon N."/>
            <person name="Deshpande S."/>
            <person name="Cheng J.F."/>
            <person name="Tapia R."/>
            <person name="Goodwin L."/>
            <person name="Pitluck S."/>
            <person name="Liolios K."/>
            <person name="Pagani I."/>
            <person name="Ivanova N."/>
            <person name="Mavromatis K."/>
            <person name="Ovchinikova G."/>
            <person name="Pati A."/>
            <person name="Chen A."/>
            <person name="Palaniappan K."/>
            <person name="Land M."/>
            <person name="Hauser L."/>
            <person name="Chang Y.J."/>
            <person name="Jeffries C.D."/>
            <person name="Detter J.C."/>
            <person name="Brambilla E."/>
            <person name="Rohde M."/>
            <person name="Tindall B.J."/>
            <person name="Goker M."/>
            <person name="Woyke T."/>
            <person name="Bristow J."/>
            <person name="Eisen J.A."/>
            <person name="Markowitz V."/>
            <person name="Hugenholtz P."/>
            <person name="Kyrpides N.C."/>
            <person name="Klenk H.P."/>
            <person name="Lapidus A."/>
        </authorList>
    </citation>
    <scope>NUCLEOTIDE SEQUENCE [LARGE SCALE GENOMIC DNA]</scope>
    <source>
        <strain evidence="2">DSM 14237 / IC166 / ACAM 630</strain>
    </source>
</reference>
<dbReference type="Proteomes" id="UP000008634">
    <property type="component" value="Chromosome"/>
</dbReference>